<feature type="domain" description="Acyltransferase 3" evidence="3">
    <location>
        <begin position="62"/>
        <end position="364"/>
    </location>
</feature>
<evidence type="ECO:0000313" key="5">
    <source>
        <dbReference type="Proteomes" id="UP000054928"/>
    </source>
</evidence>
<dbReference type="GO" id="GO:0016020">
    <property type="term" value="C:membrane"/>
    <property type="evidence" value="ECO:0007669"/>
    <property type="project" value="TreeGrafter"/>
</dbReference>
<dbReference type="AlphaFoldDB" id="A0A0P1B334"/>
<keyword evidence="4" id="KW-0012">Acyltransferase</keyword>
<protein>
    <submittedName>
        <fullName evidence="4">Acyltransferase family</fullName>
    </submittedName>
</protein>
<feature type="transmembrane region" description="Helical" evidence="2">
    <location>
        <begin position="282"/>
        <end position="303"/>
    </location>
</feature>
<keyword evidence="4" id="KW-0808">Transferase</keyword>
<dbReference type="InterPro" id="IPR002656">
    <property type="entry name" value="Acyl_transf_3_dom"/>
</dbReference>
<proteinExistence type="predicted"/>
<accession>A0A0P1B334</accession>
<keyword evidence="2" id="KW-1133">Transmembrane helix</keyword>
<name>A0A0P1B334_PLAHL</name>
<feature type="region of interest" description="Disordered" evidence="1">
    <location>
        <begin position="32"/>
        <end position="53"/>
    </location>
</feature>
<evidence type="ECO:0000256" key="2">
    <source>
        <dbReference type="SAM" id="Phobius"/>
    </source>
</evidence>
<feature type="transmembrane region" description="Helical" evidence="2">
    <location>
        <begin position="344"/>
        <end position="363"/>
    </location>
</feature>
<feature type="transmembrane region" description="Helical" evidence="2">
    <location>
        <begin position="214"/>
        <end position="232"/>
    </location>
</feature>
<evidence type="ECO:0000256" key="1">
    <source>
        <dbReference type="SAM" id="MobiDB-lite"/>
    </source>
</evidence>
<dbReference type="GO" id="GO:0000271">
    <property type="term" value="P:polysaccharide biosynthetic process"/>
    <property type="evidence" value="ECO:0007669"/>
    <property type="project" value="TreeGrafter"/>
</dbReference>
<dbReference type="OMA" id="HMNDINI"/>
<sequence length="449" mass="52269">MLDSQAKNRTIEQETNVSLNVQTPLEDQPLLIENEHDKNNQTKLTEPKMTATPAPPPTKALFLDGLRGLAALLVVAQHSHEYIQGINIGATAVDTFFVLSSFLLTWLFINKSVRLLNEGAGLLKWGYMLIDYFSKRFFRVYPLFAFTCITLWFMDDGNRTHYFLKKSDKTFDLFKTLTFDFEHRYFVFWTLPLEISYYFIIPVFVLGTLMLHKYWWLPFLPAYYWVITQGWSEYRTSHSKLLPHIPTFLAGSMAATIYVKLNMWIIASGFEFRFYHKVLLRLINYTAFAVFLSVAFHGLFFVWVHENVAPQTPGFHFVSVLLTIIIVCEMLLPSPLSSILEWSFLRYWGKISFSVYLLHGFVVYNKTLSHQGDYYCRLFSRFGVLGLLATVTYYLVEYPSQKFAQRITKILNEQEAKGSRSMNDIWSGWSKQISISLRNDLNCKETPPV</sequence>
<dbReference type="GeneID" id="36401146"/>
<dbReference type="RefSeq" id="XP_024584629.1">
    <property type="nucleotide sequence ID" value="XM_024719318.1"/>
</dbReference>
<keyword evidence="2" id="KW-0472">Membrane</keyword>
<dbReference type="InterPro" id="IPR050879">
    <property type="entry name" value="Acyltransferase_3"/>
</dbReference>
<feature type="transmembrane region" description="Helical" evidence="2">
    <location>
        <begin position="137"/>
        <end position="154"/>
    </location>
</feature>
<feature type="transmembrane region" description="Helical" evidence="2">
    <location>
        <begin position="244"/>
        <end position="261"/>
    </location>
</feature>
<feature type="transmembrane region" description="Helical" evidence="2">
    <location>
        <begin position="378"/>
        <end position="396"/>
    </location>
</feature>
<evidence type="ECO:0000259" key="3">
    <source>
        <dbReference type="Pfam" id="PF01757"/>
    </source>
</evidence>
<organism evidence="4 5">
    <name type="scientific">Plasmopara halstedii</name>
    <name type="common">Downy mildew of sunflower</name>
    <dbReference type="NCBI Taxonomy" id="4781"/>
    <lineage>
        <taxon>Eukaryota</taxon>
        <taxon>Sar</taxon>
        <taxon>Stramenopiles</taxon>
        <taxon>Oomycota</taxon>
        <taxon>Peronosporomycetes</taxon>
        <taxon>Peronosporales</taxon>
        <taxon>Peronosporaceae</taxon>
        <taxon>Plasmopara</taxon>
    </lineage>
</organism>
<dbReference type="GO" id="GO:0016747">
    <property type="term" value="F:acyltransferase activity, transferring groups other than amino-acyl groups"/>
    <property type="evidence" value="ECO:0007669"/>
    <property type="project" value="InterPro"/>
</dbReference>
<dbReference type="OrthoDB" id="207378at2759"/>
<keyword evidence="5" id="KW-1185">Reference proteome</keyword>
<dbReference type="PANTHER" id="PTHR23028">
    <property type="entry name" value="ACETYLTRANSFERASE"/>
    <property type="match status" value="1"/>
</dbReference>
<keyword evidence="2" id="KW-0812">Transmembrane</keyword>
<reference evidence="5" key="1">
    <citation type="submission" date="2014-09" db="EMBL/GenBank/DDBJ databases">
        <authorList>
            <person name="Sharma Rahul"/>
            <person name="Thines Marco"/>
        </authorList>
    </citation>
    <scope>NUCLEOTIDE SEQUENCE [LARGE SCALE GENOMIC DNA]</scope>
</reference>
<dbReference type="Proteomes" id="UP000054928">
    <property type="component" value="Unassembled WGS sequence"/>
</dbReference>
<dbReference type="PANTHER" id="PTHR23028:SF53">
    <property type="entry name" value="ACYL_TRANSF_3 DOMAIN-CONTAINING PROTEIN"/>
    <property type="match status" value="1"/>
</dbReference>
<dbReference type="Pfam" id="PF01757">
    <property type="entry name" value="Acyl_transf_3"/>
    <property type="match status" value="1"/>
</dbReference>
<evidence type="ECO:0000313" key="4">
    <source>
        <dbReference type="EMBL" id="CEG48260.1"/>
    </source>
</evidence>
<dbReference type="EMBL" id="CCYD01002918">
    <property type="protein sequence ID" value="CEG48260.1"/>
    <property type="molecule type" value="Genomic_DNA"/>
</dbReference>
<dbReference type="STRING" id="4781.A0A0P1B334"/>
<feature type="transmembrane region" description="Helical" evidence="2">
    <location>
        <begin position="186"/>
        <end position="207"/>
    </location>
</feature>
<feature type="transmembrane region" description="Helical" evidence="2">
    <location>
        <begin position="315"/>
        <end position="332"/>
    </location>
</feature>